<dbReference type="STRING" id="1577792.QX51_18930"/>
<dbReference type="InterPro" id="IPR011256">
    <property type="entry name" value="Reg_factor_effector_dom_sf"/>
</dbReference>
<dbReference type="Gene3D" id="3.20.80.10">
    <property type="entry name" value="Regulatory factor, effector binding domain"/>
    <property type="match status" value="1"/>
</dbReference>
<evidence type="ECO:0000256" key="2">
    <source>
        <dbReference type="SAM" id="Coils"/>
    </source>
</evidence>
<comment type="caution">
    <text evidence="4">The sequence shown here is derived from an EMBL/GenBank/DDBJ whole genome shotgun (WGS) entry which is preliminary data.</text>
</comment>
<dbReference type="InterPro" id="IPR047057">
    <property type="entry name" value="MerR_fam"/>
</dbReference>
<organism evidence="4 5">
    <name type="scientific">Terrisporobacter othiniensis</name>
    <dbReference type="NCBI Taxonomy" id="1577792"/>
    <lineage>
        <taxon>Bacteria</taxon>
        <taxon>Bacillati</taxon>
        <taxon>Bacillota</taxon>
        <taxon>Clostridia</taxon>
        <taxon>Peptostreptococcales</taxon>
        <taxon>Peptostreptococcaceae</taxon>
        <taxon>Terrisporobacter</taxon>
    </lineage>
</organism>
<dbReference type="EMBL" id="JWHR01000164">
    <property type="protein sequence ID" value="KHS55507.1"/>
    <property type="molecule type" value="Genomic_DNA"/>
</dbReference>
<gene>
    <name evidence="4" type="ORF">QX51_18930</name>
</gene>
<evidence type="ECO:0000256" key="1">
    <source>
        <dbReference type="ARBA" id="ARBA00023125"/>
    </source>
</evidence>
<keyword evidence="2" id="KW-0175">Coiled coil</keyword>
<dbReference type="Proteomes" id="UP000031189">
    <property type="component" value="Unassembled WGS sequence"/>
</dbReference>
<dbReference type="OrthoDB" id="9773308at2"/>
<dbReference type="PANTHER" id="PTHR30204:SF85">
    <property type="entry name" value="MULTIDRUG-EFFLUX TRANSPORTER 2 REGULATOR"/>
    <property type="match status" value="1"/>
</dbReference>
<reference evidence="4 5" key="1">
    <citation type="submission" date="2014-12" db="EMBL/GenBank/DDBJ databases">
        <title>Draft genome sequence of Terrisporobacter sp. 08-306576, isolated from the blood culture of a bacteremia patient.</title>
        <authorList>
            <person name="Lund L.C."/>
            <person name="Sydenham T.V."/>
            <person name="Hogh S.V."/>
            <person name="Skov M.N."/>
            <person name="Kemp M."/>
            <person name="Justesen U.S."/>
        </authorList>
    </citation>
    <scope>NUCLEOTIDE SEQUENCE [LARGE SCALE GENOMIC DNA]</scope>
    <source>
        <strain evidence="4 5">08-306576</strain>
    </source>
</reference>
<evidence type="ECO:0000313" key="4">
    <source>
        <dbReference type="EMBL" id="KHS55507.1"/>
    </source>
</evidence>
<name>A0A0B3VZJ8_9FIRM</name>
<dbReference type="PROSITE" id="PS50937">
    <property type="entry name" value="HTH_MERR_2"/>
    <property type="match status" value="1"/>
</dbReference>
<feature type="domain" description="HTH merR-type" evidence="3">
    <location>
        <begin position="8"/>
        <end position="77"/>
    </location>
</feature>
<dbReference type="GO" id="GO:0003700">
    <property type="term" value="F:DNA-binding transcription factor activity"/>
    <property type="evidence" value="ECO:0007669"/>
    <property type="project" value="InterPro"/>
</dbReference>
<dbReference type="Gene3D" id="1.10.1660.10">
    <property type="match status" value="1"/>
</dbReference>
<evidence type="ECO:0000259" key="3">
    <source>
        <dbReference type="PROSITE" id="PS50937"/>
    </source>
</evidence>
<evidence type="ECO:0000313" key="5">
    <source>
        <dbReference type="Proteomes" id="UP000031189"/>
    </source>
</evidence>
<dbReference type="GO" id="GO:0003677">
    <property type="term" value="F:DNA binding"/>
    <property type="evidence" value="ECO:0007669"/>
    <property type="project" value="UniProtKB-KW"/>
</dbReference>
<dbReference type="SUPFAM" id="SSF46955">
    <property type="entry name" value="Putative DNA-binding domain"/>
    <property type="match status" value="1"/>
</dbReference>
<accession>A0A0B3VZJ8</accession>
<dbReference type="Pfam" id="PF13411">
    <property type="entry name" value="MerR_1"/>
    <property type="match status" value="1"/>
</dbReference>
<dbReference type="InterPro" id="IPR000551">
    <property type="entry name" value="MerR-type_HTH_dom"/>
</dbReference>
<sequence>MMKMNLKKLTTGEFAKLCNVTKHTLYHYNDIGILKPDSCDENGYRMYTYDQLSLFYFISVMKDMNMSLNDISLFLNNRTPKKVKNLFENRIDELDEEIKRIKELQNMLKSRIEKINYATSINSEEIKIEYEKEEKLFLSKSLKNDANENLFFMVRKNFNQFINNYSLDDRLSTLISIEKTDNNYNFIPENFLFNCETEIPSSKLFIKKAGKYLIGYHKGSYNNIELTYNKMISYINNNDLKIGNYSYVKNLLDALTTPSEDMHLLKISIELSN</sequence>
<dbReference type="SMART" id="SM00422">
    <property type="entry name" value="HTH_MERR"/>
    <property type="match status" value="1"/>
</dbReference>
<dbReference type="PANTHER" id="PTHR30204">
    <property type="entry name" value="REDOX-CYCLING DRUG-SENSING TRANSCRIPTIONAL ACTIVATOR SOXR"/>
    <property type="match status" value="1"/>
</dbReference>
<keyword evidence="1" id="KW-0238">DNA-binding</keyword>
<feature type="coiled-coil region" evidence="2">
    <location>
        <begin position="84"/>
        <end position="114"/>
    </location>
</feature>
<keyword evidence="5" id="KW-1185">Reference proteome</keyword>
<dbReference type="AlphaFoldDB" id="A0A0B3VZJ8"/>
<proteinExistence type="predicted"/>
<dbReference type="SUPFAM" id="SSF55136">
    <property type="entry name" value="Probable bacterial effector-binding domain"/>
    <property type="match status" value="1"/>
</dbReference>
<dbReference type="RefSeq" id="WP_039681451.1">
    <property type="nucleotide sequence ID" value="NZ_JAWGXO010000001.1"/>
</dbReference>
<protein>
    <recommendedName>
        <fullName evidence="3">HTH merR-type domain-containing protein</fullName>
    </recommendedName>
</protein>
<dbReference type="InterPro" id="IPR009061">
    <property type="entry name" value="DNA-bd_dom_put_sf"/>
</dbReference>